<keyword evidence="1" id="KW-0175">Coiled coil</keyword>
<dbReference type="AlphaFoldDB" id="A0A9N9GP63"/>
<comment type="caution">
    <text evidence="3">The sequence shown here is derived from an EMBL/GenBank/DDBJ whole genome shotgun (WGS) entry which is preliminary data.</text>
</comment>
<dbReference type="OrthoDB" id="2440630at2759"/>
<protein>
    <submittedName>
        <fullName evidence="3">6411_t:CDS:1</fullName>
    </submittedName>
</protein>
<feature type="coiled-coil region" evidence="1">
    <location>
        <begin position="137"/>
        <end position="178"/>
    </location>
</feature>
<keyword evidence="4" id="KW-1185">Reference proteome</keyword>
<evidence type="ECO:0000313" key="4">
    <source>
        <dbReference type="Proteomes" id="UP000789831"/>
    </source>
</evidence>
<name>A0A9N9GP63_9GLOM</name>
<evidence type="ECO:0000256" key="1">
    <source>
        <dbReference type="SAM" id="Coils"/>
    </source>
</evidence>
<feature type="region of interest" description="Disordered" evidence="2">
    <location>
        <begin position="12"/>
        <end position="42"/>
    </location>
</feature>
<organism evidence="3 4">
    <name type="scientific">Ambispora gerdemannii</name>
    <dbReference type="NCBI Taxonomy" id="144530"/>
    <lineage>
        <taxon>Eukaryota</taxon>
        <taxon>Fungi</taxon>
        <taxon>Fungi incertae sedis</taxon>
        <taxon>Mucoromycota</taxon>
        <taxon>Glomeromycotina</taxon>
        <taxon>Glomeromycetes</taxon>
        <taxon>Archaeosporales</taxon>
        <taxon>Ambisporaceae</taxon>
        <taxon>Ambispora</taxon>
    </lineage>
</organism>
<evidence type="ECO:0000313" key="3">
    <source>
        <dbReference type="EMBL" id="CAG8616042.1"/>
    </source>
</evidence>
<reference evidence="3" key="1">
    <citation type="submission" date="2021-06" db="EMBL/GenBank/DDBJ databases">
        <authorList>
            <person name="Kallberg Y."/>
            <person name="Tangrot J."/>
            <person name="Rosling A."/>
        </authorList>
    </citation>
    <scope>NUCLEOTIDE SEQUENCE</scope>
    <source>
        <strain evidence="3">MT106</strain>
    </source>
</reference>
<sequence length="180" mass="20830">MTKDQLQAELKAKVKEGVKPSHLKRSKSLGDIPNAPPAPSLTNELTTLQTENEALKKQISELEKEEVFVEAPEENINELKEQLKNLEQQILELRLSKINEFGEYYQQKQELEKLLQKEFTTLKEKITTKLQVKDQAITDTNQKLQESNQKLELSLKENTENEKALEQLLKEFKELSQQLA</sequence>
<accession>A0A9N9GP63</accession>
<dbReference type="Proteomes" id="UP000789831">
    <property type="component" value="Unassembled WGS sequence"/>
</dbReference>
<gene>
    <name evidence="3" type="ORF">AGERDE_LOCUS9836</name>
</gene>
<proteinExistence type="predicted"/>
<evidence type="ECO:0000256" key="2">
    <source>
        <dbReference type="SAM" id="MobiDB-lite"/>
    </source>
</evidence>
<dbReference type="EMBL" id="CAJVPL010002635">
    <property type="protein sequence ID" value="CAG8616042.1"/>
    <property type="molecule type" value="Genomic_DNA"/>
</dbReference>